<dbReference type="EMBL" id="UINC01075229">
    <property type="protein sequence ID" value="SVC13201.1"/>
    <property type="molecule type" value="Genomic_DNA"/>
</dbReference>
<dbReference type="InterPro" id="IPR029057">
    <property type="entry name" value="PRTase-like"/>
</dbReference>
<reference evidence="4" key="1">
    <citation type="submission" date="2018-05" db="EMBL/GenBank/DDBJ databases">
        <authorList>
            <person name="Lanie J.A."/>
            <person name="Ng W.-L."/>
            <person name="Kazmierczak K.M."/>
            <person name="Andrzejewski T.M."/>
            <person name="Davidsen T.M."/>
            <person name="Wayne K.J."/>
            <person name="Tettelin H."/>
            <person name="Glass J.I."/>
            <person name="Rusch D."/>
            <person name="Podicherti R."/>
            <person name="Tsui H.-C.T."/>
            <person name="Winkler M.E."/>
        </authorList>
    </citation>
    <scope>NUCLEOTIDE SEQUENCE</scope>
</reference>
<dbReference type="PANTHER" id="PTHR43363:SF1">
    <property type="entry name" value="HYPOXANTHINE-GUANINE PHOSPHORIBOSYLTRANSFERASE"/>
    <property type="match status" value="1"/>
</dbReference>
<evidence type="ECO:0000259" key="3">
    <source>
        <dbReference type="Pfam" id="PF00156"/>
    </source>
</evidence>
<sequence length="193" mass="22558">MIGGKLQKVDQYIIMKADNGFTYINWAQATGMCHVLIREITLANWRPEYVVGLTRGGLAPGVMLSHYYEVPFKSLHVSFIDAPEEQESMKELTKLFLKSKKVLIVDDINDTGRTINHIKDNVWFDADEHFDLFGYKDEEEFLKQKKYDLRFAVLVHNEASDADVNYSAKHINKMENPEWVVFPWENWWEALPK</sequence>
<accession>A0A382JRH1</accession>
<protein>
    <recommendedName>
        <fullName evidence="3">Phosphoribosyltransferase domain-containing protein</fullName>
    </recommendedName>
</protein>
<organism evidence="4">
    <name type="scientific">marine metagenome</name>
    <dbReference type="NCBI Taxonomy" id="408172"/>
    <lineage>
        <taxon>unclassified sequences</taxon>
        <taxon>metagenomes</taxon>
        <taxon>ecological metagenomes</taxon>
    </lineage>
</organism>
<dbReference type="Pfam" id="PF00156">
    <property type="entry name" value="Pribosyltran"/>
    <property type="match status" value="1"/>
</dbReference>
<name>A0A382JRH1_9ZZZZ</name>
<dbReference type="GO" id="GO:0016757">
    <property type="term" value="F:glycosyltransferase activity"/>
    <property type="evidence" value="ECO:0007669"/>
    <property type="project" value="UniProtKB-KW"/>
</dbReference>
<evidence type="ECO:0000313" key="4">
    <source>
        <dbReference type="EMBL" id="SVC13201.1"/>
    </source>
</evidence>
<keyword evidence="1" id="KW-0328">Glycosyltransferase</keyword>
<dbReference type="InterPro" id="IPR000836">
    <property type="entry name" value="PRTase_dom"/>
</dbReference>
<dbReference type="CDD" id="cd06223">
    <property type="entry name" value="PRTases_typeI"/>
    <property type="match status" value="1"/>
</dbReference>
<gene>
    <name evidence="4" type="ORF">METZ01_LOCUS266055</name>
</gene>
<dbReference type="SUPFAM" id="SSF53271">
    <property type="entry name" value="PRTase-like"/>
    <property type="match status" value="1"/>
</dbReference>
<feature type="domain" description="Phosphoribosyltransferase" evidence="3">
    <location>
        <begin position="39"/>
        <end position="118"/>
    </location>
</feature>
<dbReference type="AlphaFoldDB" id="A0A382JRH1"/>
<keyword evidence="2" id="KW-0808">Transferase</keyword>
<evidence type="ECO:0000256" key="1">
    <source>
        <dbReference type="ARBA" id="ARBA00022676"/>
    </source>
</evidence>
<dbReference type="Gene3D" id="3.40.50.2020">
    <property type="match status" value="1"/>
</dbReference>
<dbReference type="PANTHER" id="PTHR43363">
    <property type="entry name" value="HYPOXANTHINE PHOSPHORIBOSYLTRANSFERASE"/>
    <property type="match status" value="1"/>
</dbReference>
<evidence type="ECO:0000256" key="2">
    <source>
        <dbReference type="ARBA" id="ARBA00022679"/>
    </source>
</evidence>
<proteinExistence type="predicted"/>